<dbReference type="Proteomes" id="UP000594261">
    <property type="component" value="Chromosome 9"/>
</dbReference>
<feature type="domain" description="RNase H type-1" evidence="1">
    <location>
        <begin position="25"/>
        <end position="84"/>
    </location>
</feature>
<dbReference type="PANTHER" id="PTHR47074:SF48">
    <property type="entry name" value="POLYNUCLEOTIDYL TRANSFERASE, RIBONUCLEASE H-LIKE SUPERFAMILY PROTEIN"/>
    <property type="match status" value="1"/>
</dbReference>
<dbReference type="EnsemblPlants" id="QL09p040162:mrna">
    <property type="protein sequence ID" value="QL09p040162:mrna"/>
    <property type="gene ID" value="QL09p040162"/>
</dbReference>
<organism evidence="2 3">
    <name type="scientific">Quercus lobata</name>
    <name type="common">Valley oak</name>
    <dbReference type="NCBI Taxonomy" id="97700"/>
    <lineage>
        <taxon>Eukaryota</taxon>
        <taxon>Viridiplantae</taxon>
        <taxon>Streptophyta</taxon>
        <taxon>Embryophyta</taxon>
        <taxon>Tracheophyta</taxon>
        <taxon>Spermatophyta</taxon>
        <taxon>Magnoliopsida</taxon>
        <taxon>eudicotyledons</taxon>
        <taxon>Gunneridae</taxon>
        <taxon>Pentapetalae</taxon>
        <taxon>rosids</taxon>
        <taxon>fabids</taxon>
        <taxon>Fagales</taxon>
        <taxon>Fagaceae</taxon>
        <taxon>Quercus</taxon>
    </lineage>
</organism>
<dbReference type="InterPro" id="IPR044730">
    <property type="entry name" value="RNase_H-like_dom_plant"/>
</dbReference>
<dbReference type="InterPro" id="IPR002156">
    <property type="entry name" value="RNaseH_domain"/>
</dbReference>
<sequence>MLTSLAGGMLQDFINAQDPVPVPTSSNTADLGVVIRDSHGEIMGAMSVHVPLPQSVTEVEALACRHAVSFAIDLGLHEVIFEGD</sequence>
<reference evidence="2 3" key="1">
    <citation type="journal article" date="2016" name="G3 (Bethesda)">
        <title>First Draft Assembly and Annotation of the Genome of a California Endemic Oak Quercus lobata Nee (Fagaceae).</title>
        <authorList>
            <person name="Sork V.L."/>
            <person name="Fitz-Gibbon S.T."/>
            <person name="Puiu D."/>
            <person name="Crepeau M."/>
            <person name="Gugger P.F."/>
            <person name="Sherman R."/>
            <person name="Stevens K."/>
            <person name="Langley C.H."/>
            <person name="Pellegrini M."/>
            <person name="Salzberg S.L."/>
        </authorList>
    </citation>
    <scope>NUCLEOTIDE SEQUENCE [LARGE SCALE GENOMIC DNA]</scope>
    <source>
        <strain evidence="2 3">cv. SW786</strain>
    </source>
</reference>
<dbReference type="PANTHER" id="PTHR47074">
    <property type="entry name" value="BNAC02G40300D PROTEIN"/>
    <property type="match status" value="1"/>
</dbReference>
<reference evidence="2" key="2">
    <citation type="submission" date="2021-01" db="UniProtKB">
        <authorList>
            <consortium name="EnsemblPlants"/>
        </authorList>
    </citation>
    <scope>IDENTIFICATION</scope>
</reference>
<dbReference type="CDD" id="cd06222">
    <property type="entry name" value="RNase_H_like"/>
    <property type="match status" value="1"/>
</dbReference>
<dbReference type="GO" id="GO:0003676">
    <property type="term" value="F:nucleic acid binding"/>
    <property type="evidence" value="ECO:0007669"/>
    <property type="project" value="InterPro"/>
</dbReference>
<protein>
    <recommendedName>
        <fullName evidence="1">RNase H type-1 domain-containing protein</fullName>
    </recommendedName>
</protein>
<dbReference type="Pfam" id="PF13456">
    <property type="entry name" value="RVT_3"/>
    <property type="match status" value="1"/>
</dbReference>
<name>A0A7N2MLG1_QUELO</name>
<evidence type="ECO:0000313" key="2">
    <source>
        <dbReference type="EnsemblPlants" id="QL09p040162:mrna"/>
    </source>
</evidence>
<dbReference type="GO" id="GO:0004523">
    <property type="term" value="F:RNA-DNA hybrid ribonuclease activity"/>
    <property type="evidence" value="ECO:0007669"/>
    <property type="project" value="InterPro"/>
</dbReference>
<dbReference type="Gramene" id="QL09p040162:mrna">
    <property type="protein sequence ID" value="QL09p040162:mrna"/>
    <property type="gene ID" value="QL09p040162"/>
</dbReference>
<dbReference type="InParanoid" id="A0A7N2MLG1"/>
<dbReference type="EMBL" id="LRBV02000009">
    <property type="status" value="NOT_ANNOTATED_CDS"/>
    <property type="molecule type" value="Genomic_DNA"/>
</dbReference>
<evidence type="ECO:0000259" key="1">
    <source>
        <dbReference type="Pfam" id="PF13456"/>
    </source>
</evidence>
<evidence type="ECO:0000313" key="3">
    <source>
        <dbReference type="Proteomes" id="UP000594261"/>
    </source>
</evidence>
<proteinExistence type="predicted"/>
<dbReference type="InterPro" id="IPR052929">
    <property type="entry name" value="RNase_H-like_EbsB-rel"/>
</dbReference>
<dbReference type="AlphaFoldDB" id="A0A7N2MLG1"/>
<accession>A0A7N2MLG1</accession>
<keyword evidence="3" id="KW-1185">Reference proteome</keyword>